<dbReference type="PANTHER" id="PTHR34981">
    <property type="entry name" value="CELL DIVISION PROTEIN ZAPA"/>
    <property type="match status" value="1"/>
</dbReference>
<keyword evidence="4" id="KW-0963">Cytoplasm</keyword>
<evidence type="ECO:0000256" key="3">
    <source>
        <dbReference type="ARBA" id="ARBA00015195"/>
    </source>
</evidence>
<dbReference type="GO" id="GO:0043093">
    <property type="term" value="P:FtsZ-dependent cytokinesis"/>
    <property type="evidence" value="ECO:0007669"/>
    <property type="project" value="TreeGrafter"/>
</dbReference>
<gene>
    <name evidence="12" type="ORF">SAMN05216289_10881</name>
</gene>
<dbReference type="AlphaFoldDB" id="A0A1I4X923"/>
<evidence type="ECO:0000256" key="7">
    <source>
        <dbReference type="ARBA" id="ARBA00023210"/>
    </source>
</evidence>
<dbReference type="Proteomes" id="UP000198575">
    <property type="component" value="Unassembled WGS sequence"/>
</dbReference>
<keyword evidence="6" id="KW-0175">Coiled coil</keyword>
<sequence length="98" mass="10712">MSDPVAVRILDREYLIACKPEERKGLVAAAAYLDGKLRELRDSHRGGGLERIAILAGLNIAHELLDQQQQQASSSENLAQHLQAIKTKLEAGLPTSLQ</sequence>
<dbReference type="Pfam" id="PF05164">
    <property type="entry name" value="ZapA"/>
    <property type="match status" value="1"/>
</dbReference>
<dbReference type="InterPro" id="IPR007838">
    <property type="entry name" value="Cell_div_ZapA-like"/>
</dbReference>
<dbReference type="PANTHER" id="PTHR34981:SF1">
    <property type="entry name" value="CELL DIVISION PROTEIN ZAPA"/>
    <property type="match status" value="1"/>
</dbReference>
<keyword evidence="13" id="KW-1185">Reference proteome</keyword>
<organism evidence="12 13">
    <name type="scientific">Dokdonella immobilis</name>
    <dbReference type="NCBI Taxonomy" id="578942"/>
    <lineage>
        <taxon>Bacteria</taxon>
        <taxon>Pseudomonadati</taxon>
        <taxon>Pseudomonadota</taxon>
        <taxon>Gammaproteobacteria</taxon>
        <taxon>Lysobacterales</taxon>
        <taxon>Rhodanobacteraceae</taxon>
        <taxon>Dokdonella</taxon>
    </lineage>
</organism>
<evidence type="ECO:0000256" key="10">
    <source>
        <dbReference type="ARBA" id="ARBA00026068"/>
    </source>
</evidence>
<evidence type="ECO:0000256" key="6">
    <source>
        <dbReference type="ARBA" id="ARBA00023054"/>
    </source>
</evidence>
<dbReference type="STRING" id="578942.SAMN05216289_10881"/>
<keyword evidence="8" id="KW-0131">Cell cycle</keyword>
<dbReference type="GO" id="GO:0005829">
    <property type="term" value="C:cytosol"/>
    <property type="evidence" value="ECO:0007669"/>
    <property type="project" value="TreeGrafter"/>
</dbReference>
<dbReference type="GO" id="GO:0000921">
    <property type="term" value="P:septin ring assembly"/>
    <property type="evidence" value="ECO:0007669"/>
    <property type="project" value="TreeGrafter"/>
</dbReference>
<evidence type="ECO:0000256" key="9">
    <source>
        <dbReference type="ARBA" id="ARBA00024910"/>
    </source>
</evidence>
<evidence type="ECO:0000313" key="12">
    <source>
        <dbReference type="EMBL" id="SFN22053.1"/>
    </source>
</evidence>
<evidence type="ECO:0000256" key="5">
    <source>
        <dbReference type="ARBA" id="ARBA00022618"/>
    </source>
</evidence>
<accession>A0A1I4X923</accession>
<evidence type="ECO:0000256" key="8">
    <source>
        <dbReference type="ARBA" id="ARBA00023306"/>
    </source>
</evidence>
<comment type="subcellular location">
    <subcellularLocation>
        <location evidence="1">Cytoplasm</location>
    </subcellularLocation>
</comment>
<keyword evidence="5 12" id="KW-0132">Cell division</keyword>
<dbReference type="OrthoDB" id="5772359at2"/>
<keyword evidence="7" id="KW-0717">Septation</keyword>
<dbReference type="GO" id="GO:0030428">
    <property type="term" value="C:cell septum"/>
    <property type="evidence" value="ECO:0007669"/>
    <property type="project" value="TreeGrafter"/>
</dbReference>
<dbReference type="RefSeq" id="WP_092406791.1">
    <property type="nucleotide sequence ID" value="NZ_FOVF01000008.1"/>
</dbReference>
<dbReference type="Gene3D" id="3.30.160.880">
    <property type="entry name" value="Cell division protein ZapA protomer, N-terminal domain"/>
    <property type="match status" value="1"/>
</dbReference>
<comment type="function">
    <text evidence="9">Activator of cell division through the inhibition of FtsZ GTPase activity, therefore promoting FtsZ assembly into bundles of protofilaments necessary for the formation of the division Z ring. It is recruited early at mid-cell but it is not essential for cell division.</text>
</comment>
<dbReference type="InterPro" id="IPR042233">
    <property type="entry name" value="Cell_div_ZapA_N"/>
</dbReference>
<dbReference type="GO" id="GO:0000917">
    <property type="term" value="P:division septum assembly"/>
    <property type="evidence" value="ECO:0007669"/>
    <property type="project" value="UniProtKB-KW"/>
</dbReference>
<evidence type="ECO:0000256" key="4">
    <source>
        <dbReference type="ARBA" id="ARBA00022490"/>
    </source>
</evidence>
<evidence type="ECO:0000256" key="2">
    <source>
        <dbReference type="ARBA" id="ARBA00010074"/>
    </source>
</evidence>
<dbReference type="Gene3D" id="1.20.5.50">
    <property type="match status" value="1"/>
</dbReference>
<evidence type="ECO:0000256" key="11">
    <source>
        <dbReference type="ARBA" id="ARBA00033158"/>
    </source>
</evidence>
<evidence type="ECO:0000313" key="13">
    <source>
        <dbReference type="Proteomes" id="UP000198575"/>
    </source>
</evidence>
<comment type="subunit">
    <text evidence="10">Homodimer. Interacts with FtsZ.</text>
</comment>
<protein>
    <recommendedName>
        <fullName evidence="3">Cell division protein ZapA</fullName>
    </recommendedName>
    <alternativeName>
        <fullName evidence="11">Z ring-associated protein ZapA</fullName>
    </alternativeName>
</protein>
<comment type="similarity">
    <text evidence="2">Belongs to the ZapA family. Type 1 subfamily.</text>
</comment>
<dbReference type="GO" id="GO:0032153">
    <property type="term" value="C:cell division site"/>
    <property type="evidence" value="ECO:0007669"/>
    <property type="project" value="TreeGrafter"/>
</dbReference>
<reference evidence="12 13" key="1">
    <citation type="submission" date="2016-10" db="EMBL/GenBank/DDBJ databases">
        <authorList>
            <person name="de Groot N.N."/>
        </authorList>
    </citation>
    <scope>NUCLEOTIDE SEQUENCE [LARGE SCALE GENOMIC DNA]</scope>
    <source>
        <strain evidence="12 13">CGMCC 1.7659</strain>
    </source>
</reference>
<dbReference type="SUPFAM" id="SSF102829">
    <property type="entry name" value="Cell division protein ZapA-like"/>
    <property type="match status" value="1"/>
</dbReference>
<proteinExistence type="inferred from homology"/>
<evidence type="ECO:0000256" key="1">
    <source>
        <dbReference type="ARBA" id="ARBA00004496"/>
    </source>
</evidence>
<dbReference type="InterPro" id="IPR036192">
    <property type="entry name" value="Cell_div_ZapA-like_sf"/>
</dbReference>
<dbReference type="EMBL" id="FOVF01000008">
    <property type="protein sequence ID" value="SFN22053.1"/>
    <property type="molecule type" value="Genomic_DNA"/>
</dbReference>
<name>A0A1I4X923_9GAMM</name>